<feature type="compositionally biased region" description="Low complexity" evidence="1">
    <location>
        <begin position="78"/>
        <end position="113"/>
    </location>
</feature>
<comment type="caution">
    <text evidence="2">The sequence shown here is derived from an EMBL/GenBank/DDBJ whole genome shotgun (WGS) entry which is preliminary data.</text>
</comment>
<protein>
    <submittedName>
        <fullName evidence="2">Uncharacterized protein</fullName>
    </submittedName>
</protein>
<reference evidence="2" key="1">
    <citation type="submission" date="2021-03" db="EMBL/GenBank/DDBJ databases">
        <title>Revisited historic fungal species revealed as producer of novel bioactive compounds through whole genome sequencing and comparative genomics.</title>
        <authorList>
            <person name="Vignolle G.A."/>
            <person name="Hochenegger N."/>
            <person name="Mach R.L."/>
            <person name="Mach-Aigner A.R."/>
            <person name="Javad Rahimi M."/>
            <person name="Salim K.A."/>
            <person name="Chan C.M."/>
            <person name="Lim L.B.L."/>
            <person name="Cai F."/>
            <person name="Druzhinina I.S."/>
            <person name="U'Ren J.M."/>
            <person name="Derntl C."/>
        </authorList>
    </citation>
    <scope>NUCLEOTIDE SEQUENCE</scope>
    <source>
        <strain evidence="2">TUCIM 5799</strain>
    </source>
</reference>
<name>A0A9P9WVL2_9PEZI</name>
<sequence length="124" mass="12724">MSNLGQDIKSGLKGIRGAGEAIRGTFNEAADQALDTNQKHPAAQESQLKNRGIAEKGKEDIRGADDMIARHEWKHKGVAPPATAAQTAPVTGQQTTMAGTTAGPTAGTTDGLGSTAPATQAGRY</sequence>
<evidence type="ECO:0000313" key="3">
    <source>
        <dbReference type="Proteomes" id="UP000829685"/>
    </source>
</evidence>
<evidence type="ECO:0000256" key="1">
    <source>
        <dbReference type="SAM" id="MobiDB-lite"/>
    </source>
</evidence>
<dbReference type="Proteomes" id="UP000829685">
    <property type="component" value="Unassembled WGS sequence"/>
</dbReference>
<feature type="region of interest" description="Disordered" evidence="1">
    <location>
        <begin position="29"/>
        <end position="61"/>
    </location>
</feature>
<proteinExistence type="predicted"/>
<feature type="region of interest" description="Disordered" evidence="1">
    <location>
        <begin position="76"/>
        <end position="124"/>
    </location>
</feature>
<dbReference type="EMBL" id="JAFIMR010000003">
    <property type="protein sequence ID" value="KAI1879883.1"/>
    <property type="molecule type" value="Genomic_DNA"/>
</dbReference>
<keyword evidence="3" id="KW-1185">Reference proteome</keyword>
<dbReference type="OrthoDB" id="4779541at2759"/>
<evidence type="ECO:0000313" key="2">
    <source>
        <dbReference type="EMBL" id="KAI1879883.1"/>
    </source>
</evidence>
<gene>
    <name evidence="2" type="ORF">JX265_001504</name>
</gene>
<feature type="compositionally biased region" description="Basic and acidic residues" evidence="1">
    <location>
        <begin position="52"/>
        <end position="61"/>
    </location>
</feature>
<dbReference type="AlphaFoldDB" id="A0A9P9WVL2"/>
<organism evidence="2 3">
    <name type="scientific">Neoarthrinium moseri</name>
    <dbReference type="NCBI Taxonomy" id="1658444"/>
    <lineage>
        <taxon>Eukaryota</taxon>
        <taxon>Fungi</taxon>
        <taxon>Dikarya</taxon>
        <taxon>Ascomycota</taxon>
        <taxon>Pezizomycotina</taxon>
        <taxon>Sordariomycetes</taxon>
        <taxon>Xylariomycetidae</taxon>
        <taxon>Amphisphaeriales</taxon>
        <taxon>Apiosporaceae</taxon>
        <taxon>Neoarthrinium</taxon>
    </lineage>
</organism>
<accession>A0A9P9WVL2</accession>